<protein>
    <submittedName>
        <fullName evidence="2">Uncharacterized protein</fullName>
    </submittedName>
</protein>
<dbReference type="EMBL" id="CH940647">
    <property type="protein sequence ID" value="KRF84229.1"/>
    <property type="molecule type" value="Genomic_DNA"/>
</dbReference>
<organism evidence="2 3">
    <name type="scientific">Drosophila virilis</name>
    <name type="common">Fruit fly</name>
    <dbReference type="NCBI Taxonomy" id="7244"/>
    <lineage>
        <taxon>Eukaryota</taxon>
        <taxon>Metazoa</taxon>
        <taxon>Ecdysozoa</taxon>
        <taxon>Arthropoda</taxon>
        <taxon>Hexapoda</taxon>
        <taxon>Insecta</taxon>
        <taxon>Pterygota</taxon>
        <taxon>Neoptera</taxon>
        <taxon>Endopterygota</taxon>
        <taxon>Diptera</taxon>
        <taxon>Brachycera</taxon>
        <taxon>Muscomorpha</taxon>
        <taxon>Ephydroidea</taxon>
        <taxon>Drosophilidae</taxon>
        <taxon>Drosophila</taxon>
    </lineage>
</organism>
<evidence type="ECO:0000256" key="1">
    <source>
        <dbReference type="SAM" id="SignalP"/>
    </source>
</evidence>
<name>A0A0Q9WVH3_DROVI</name>
<proteinExistence type="predicted"/>
<reference evidence="2 3" key="1">
    <citation type="journal article" date="2007" name="Nature">
        <title>Evolution of genes and genomes on the Drosophila phylogeny.</title>
        <authorList>
            <consortium name="Drosophila 12 Genomes Consortium"/>
            <person name="Clark A.G."/>
            <person name="Eisen M.B."/>
            <person name="Smith D.R."/>
            <person name="Bergman C.M."/>
            <person name="Oliver B."/>
            <person name="Markow T.A."/>
            <person name="Kaufman T.C."/>
            <person name="Kellis M."/>
            <person name="Gelbart W."/>
            <person name="Iyer V.N."/>
            <person name="Pollard D.A."/>
            <person name="Sackton T.B."/>
            <person name="Larracuente A.M."/>
            <person name="Singh N.D."/>
            <person name="Abad J.P."/>
            <person name="Abt D.N."/>
            <person name="Adryan B."/>
            <person name="Aguade M."/>
            <person name="Akashi H."/>
            <person name="Anderson W.W."/>
            <person name="Aquadro C.F."/>
            <person name="Ardell D.H."/>
            <person name="Arguello R."/>
            <person name="Artieri C.G."/>
            <person name="Barbash D.A."/>
            <person name="Barker D."/>
            <person name="Barsanti P."/>
            <person name="Batterham P."/>
            <person name="Batzoglou S."/>
            <person name="Begun D."/>
            <person name="Bhutkar A."/>
            <person name="Blanco E."/>
            <person name="Bosak S.A."/>
            <person name="Bradley R.K."/>
            <person name="Brand A.D."/>
            <person name="Brent M.R."/>
            <person name="Brooks A.N."/>
            <person name="Brown R.H."/>
            <person name="Butlin R.K."/>
            <person name="Caggese C."/>
            <person name="Calvi B.R."/>
            <person name="Bernardo de Carvalho A."/>
            <person name="Caspi A."/>
            <person name="Castrezana S."/>
            <person name="Celniker S.E."/>
            <person name="Chang J.L."/>
            <person name="Chapple C."/>
            <person name="Chatterji S."/>
            <person name="Chinwalla A."/>
            <person name="Civetta A."/>
            <person name="Clifton S.W."/>
            <person name="Comeron J.M."/>
            <person name="Costello J.C."/>
            <person name="Coyne J.A."/>
            <person name="Daub J."/>
            <person name="David R.G."/>
            <person name="Delcher A.L."/>
            <person name="Delehaunty K."/>
            <person name="Do C.B."/>
            <person name="Ebling H."/>
            <person name="Edwards K."/>
            <person name="Eickbush T."/>
            <person name="Evans J.D."/>
            <person name="Filipski A."/>
            <person name="Findeiss S."/>
            <person name="Freyhult E."/>
            <person name="Fulton L."/>
            <person name="Fulton R."/>
            <person name="Garcia A.C."/>
            <person name="Gardiner A."/>
            <person name="Garfield D.A."/>
            <person name="Garvin B.E."/>
            <person name="Gibson G."/>
            <person name="Gilbert D."/>
            <person name="Gnerre S."/>
            <person name="Godfrey J."/>
            <person name="Good R."/>
            <person name="Gotea V."/>
            <person name="Gravely B."/>
            <person name="Greenberg A.J."/>
            <person name="Griffiths-Jones S."/>
            <person name="Gross S."/>
            <person name="Guigo R."/>
            <person name="Gustafson E.A."/>
            <person name="Haerty W."/>
            <person name="Hahn M.W."/>
            <person name="Halligan D.L."/>
            <person name="Halpern A.L."/>
            <person name="Halter G.M."/>
            <person name="Han M.V."/>
            <person name="Heger A."/>
            <person name="Hillier L."/>
            <person name="Hinrichs A.S."/>
            <person name="Holmes I."/>
            <person name="Hoskins R.A."/>
            <person name="Hubisz M.J."/>
            <person name="Hultmark D."/>
            <person name="Huntley M.A."/>
            <person name="Jaffe D.B."/>
            <person name="Jagadeeshan S."/>
            <person name="Jeck W.R."/>
            <person name="Johnson J."/>
            <person name="Jones C.D."/>
            <person name="Jordan W.C."/>
            <person name="Karpen G.H."/>
            <person name="Kataoka E."/>
            <person name="Keightley P.D."/>
            <person name="Kheradpour P."/>
            <person name="Kirkness E.F."/>
            <person name="Koerich L.B."/>
            <person name="Kristiansen K."/>
            <person name="Kudrna D."/>
            <person name="Kulathinal R.J."/>
            <person name="Kumar S."/>
            <person name="Kwok R."/>
            <person name="Lander E."/>
            <person name="Langley C.H."/>
            <person name="Lapoint R."/>
            <person name="Lazzaro B.P."/>
            <person name="Lee S.J."/>
            <person name="Levesque L."/>
            <person name="Li R."/>
            <person name="Lin C.F."/>
            <person name="Lin M.F."/>
            <person name="Lindblad-Toh K."/>
            <person name="Llopart A."/>
            <person name="Long M."/>
            <person name="Low L."/>
            <person name="Lozovsky E."/>
            <person name="Lu J."/>
            <person name="Luo M."/>
            <person name="Machado C.A."/>
            <person name="Makalowski W."/>
            <person name="Marzo M."/>
            <person name="Matsuda M."/>
            <person name="Matzkin L."/>
            <person name="McAllister B."/>
            <person name="McBride C.S."/>
            <person name="McKernan B."/>
            <person name="McKernan K."/>
            <person name="Mendez-Lago M."/>
            <person name="Minx P."/>
            <person name="Mollenhauer M.U."/>
            <person name="Montooth K."/>
            <person name="Mount S.M."/>
            <person name="Mu X."/>
            <person name="Myers E."/>
            <person name="Negre B."/>
            <person name="Newfeld S."/>
            <person name="Nielsen R."/>
            <person name="Noor M.A."/>
            <person name="O'Grady P."/>
            <person name="Pachter L."/>
            <person name="Papaceit M."/>
            <person name="Parisi M.J."/>
            <person name="Parisi M."/>
            <person name="Parts L."/>
            <person name="Pedersen J.S."/>
            <person name="Pesole G."/>
            <person name="Phillippy A.M."/>
            <person name="Ponting C.P."/>
            <person name="Pop M."/>
            <person name="Porcelli D."/>
            <person name="Powell J.R."/>
            <person name="Prohaska S."/>
            <person name="Pruitt K."/>
            <person name="Puig M."/>
            <person name="Quesneville H."/>
            <person name="Ram K.R."/>
            <person name="Rand D."/>
            <person name="Rasmussen M.D."/>
            <person name="Reed L.K."/>
            <person name="Reenan R."/>
            <person name="Reily A."/>
            <person name="Remington K.A."/>
            <person name="Rieger T.T."/>
            <person name="Ritchie M.G."/>
            <person name="Robin C."/>
            <person name="Rogers Y.H."/>
            <person name="Rohde C."/>
            <person name="Rozas J."/>
            <person name="Rubenfield M.J."/>
            <person name="Ruiz A."/>
            <person name="Russo S."/>
            <person name="Salzberg S.L."/>
            <person name="Sanchez-Gracia A."/>
            <person name="Saranga D.J."/>
            <person name="Sato H."/>
            <person name="Schaeffer S.W."/>
            <person name="Schatz M.C."/>
            <person name="Schlenke T."/>
            <person name="Schwartz R."/>
            <person name="Segarra C."/>
            <person name="Singh R.S."/>
            <person name="Sirot L."/>
            <person name="Sirota M."/>
            <person name="Sisneros N.B."/>
            <person name="Smith C.D."/>
            <person name="Smith T.F."/>
            <person name="Spieth J."/>
            <person name="Stage D.E."/>
            <person name="Stark A."/>
            <person name="Stephan W."/>
            <person name="Strausberg R.L."/>
            <person name="Strempel S."/>
            <person name="Sturgill D."/>
            <person name="Sutton G."/>
            <person name="Sutton G.G."/>
            <person name="Tao W."/>
            <person name="Teichmann S."/>
            <person name="Tobari Y.N."/>
            <person name="Tomimura Y."/>
            <person name="Tsolas J.M."/>
            <person name="Valente V.L."/>
            <person name="Venter E."/>
            <person name="Venter J.C."/>
            <person name="Vicario S."/>
            <person name="Vieira F.G."/>
            <person name="Vilella A.J."/>
            <person name="Villasante A."/>
            <person name="Walenz B."/>
            <person name="Wang J."/>
            <person name="Wasserman M."/>
            <person name="Watts T."/>
            <person name="Wilson D."/>
            <person name="Wilson R.K."/>
            <person name="Wing R.A."/>
            <person name="Wolfner M.F."/>
            <person name="Wong A."/>
            <person name="Wong G.K."/>
            <person name="Wu C.I."/>
            <person name="Wu G."/>
            <person name="Yamamoto D."/>
            <person name="Yang H.P."/>
            <person name="Yang S.P."/>
            <person name="Yorke J.A."/>
            <person name="Yoshida K."/>
            <person name="Zdobnov E."/>
            <person name="Zhang P."/>
            <person name="Zhang Y."/>
            <person name="Zimin A.V."/>
            <person name="Baldwin J."/>
            <person name="Abdouelleil A."/>
            <person name="Abdulkadir J."/>
            <person name="Abebe A."/>
            <person name="Abera B."/>
            <person name="Abreu J."/>
            <person name="Acer S.C."/>
            <person name="Aftuck L."/>
            <person name="Alexander A."/>
            <person name="An P."/>
            <person name="Anderson E."/>
            <person name="Anderson S."/>
            <person name="Arachi H."/>
            <person name="Azer M."/>
            <person name="Bachantsang P."/>
            <person name="Barry A."/>
            <person name="Bayul T."/>
            <person name="Berlin A."/>
            <person name="Bessette D."/>
            <person name="Bloom T."/>
            <person name="Blye J."/>
            <person name="Boguslavskiy L."/>
            <person name="Bonnet C."/>
            <person name="Boukhgalter B."/>
            <person name="Bourzgui I."/>
            <person name="Brown A."/>
            <person name="Cahill P."/>
            <person name="Channer S."/>
            <person name="Cheshatsang Y."/>
            <person name="Chuda L."/>
            <person name="Citroen M."/>
            <person name="Collymore A."/>
            <person name="Cooke P."/>
            <person name="Costello M."/>
            <person name="D'Aco K."/>
            <person name="Daza R."/>
            <person name="De Haan G."/>
            <person name="DeGray S."/>
            <person name="DeMaso C."/>
            <person name="Dhargay N."/>
            <person name="Dooley K."/>
            <person name="Dooley E."/>
            <person name="Doricent M."/>
            <person name="Dorje P."/>
            <person name="Dorjee K."/>
            <person name="Dupes A."/>
            <person name="Elong R."/>
            <person name="Falk J."/>
            <person name="Farina A."/>
            <person name="Faro S."/>
            <person name="Ferguson D."/>
            <person name="Fisher S."/>
            <person name="Foley C.D."/>
            <person name="Franke A."/>
            <person name="Friedrich D."/>
            <person name="Gadbois L."/>
            <person name="Gearin G."/>
            <person name="Gearin C.R."/>
            <person name="Giannoukos G."/>
            <person name="Goode T."/>
            <person name="Graham J."/>
            <person name="Grandbois E."/>
            <person name="Grewal S."/>
            <person name="Gyaltsen K."/>
            <person name="Hafez N."/>
            <person name="Hagos B."/>
            <person name="Hall J."/>
            <person name="Henson C."/>
            <person name="Hollinger A."/>
            <person name="Honan T."/>
            <person name="Huard M.D."/>
            <person name="Hughes L."/>
            <person name="Hurhula B."/>
            <person name="Husby M.E."/>
            <person name="Kamat A."/>
            <person name="Kanga B."/>
            <person name="Kashin S."/>
            <person name="Khazanovich D."/>
            <person name="Kisner P."/>
            <person name="Lance K."/>
            <person name="Lara M."/>
            <person name="Lee W."/>
            <person name="Lennon N."/>
            <person name="Letendre F."/>
            <person name="LeVine R."/>
            <person name="Lipovsky A."/>
            <person name="Liu X."/>
            <person name="Liu J."/>
            <person name="Liu S."/>
            <person name="Lokyitsang T."/>
            <person name="Lokyitsang Y."/>
            <person name="Lubonja R."/>
            <person name="Lui A."/>
            <person name="MacDonald P."/>
            <person name="Magnisalis V."/>
            <person name="Maru K."/>
            <person name="Matthews C."/>
            <person name="McCusker W."/>
            <person name="McDonough S."/>
            <person name="Mehta T."/>
            <person name="Meldrim J."/>
            <person name="Meneus L."/>
            <person name="Mihai O."/>
            <person name="Mihalev A."/>
            <person name="Mihova T."/>
            <person name="Mittelman R."/>
            <person name="Mlenga V."/>
            <person name="Montmayeur A."/>
            <person name="Mulrain L."/>
            <person name="Navidi A."/>
            <person name="Naylor J."/>
            <person name="Negash T."/>
            <person name="Nguyen T."/>
            <person name="Nguyen N."/>
            <person name="Nicol R."/>
            <person name="Norbu C."/>
            <person name="Norbu N."/>
            <person name="Novod N."/>
            <person name="O'Neill B."/>
            <person name="Osman S."/>
            <person name="Markiewicz E."/>
            <person name="Oyono O.L."/>
            <person name="Patti C."/>
            <person name="Phunkhang P."/>
            <person name="Pierre F."/>
            <person name="Priest M."/>
            <person name="Raghuraman S."/>
            <person name="Rege F."/>
            <person name="Reyes R."/>
            <person name="Rise C."/>
            <person name="Rogov P."/>
            <person name="Ross K."/>
            <person name="Ryan E."/>
            <person name="Settipalli S."/>
            <person name="Shea T."/>
            <person name="Sherpa N."/>
            <person name="Shi L."/>
            <person name="Shih D."/>
            <person name="Sparrow T."/>
            <person name="Spaulding J."/>
            <person name="Stalker J."/>
            <person name="Stange-Thomann N."/>
            <person name="Stavropoulos S."/>
            <person name="Stone C."/>
            <person name="Strader C."/>
            <person name="Tesfaye S."/>
            <person name="Thomson T."/>
            <person name="Thoulutsang Y."/>
            <person name="Thoulutsang D."/>
            <person name="Topham K."/>
            <person name="Topping I."/>
            <person name="Tsamla T."/>
            <person name="Vassiliev H."/>
            <person name="Vo A."/>
            <person name="Wangchuk T."/>
            <person name="Wangdi T."/>
            <person name="Weiand M."/>
            <person name="Wilkinson J."/>
            <person name="Wilson A."/>
            <person name="Yadav S."/>
            <person name="Young G."/>
            <person name="Yu Q."/>
            <person name="Zembek L."/>
            <person name="Zhong D."/>
            <person name="Zimmer A."/>
            <person name="Zwirko Z."/>
            <person name="Jaffe D.B."/>
            <person name="Alvarez P."/>
            <person name="Brockman W."/>
            <person name="Butler J."/>
            <person name="Chin C."/>
            <person name="Gnerre S."/>
            <person name="Grabherr M."/>
            <person name="Kleber M."/>
            <person name="Mauceli E."/>
            <person name="MacCallum I."/>
        </authorList>
    </citation>
    <scope>NUCLEOTIDE SEQUENCE [LARGE SCALE GENOMIC DNA]</scope>
    <source>
        <strain evidence="3">Tucson 15010-1051.87</strain>
    </source>
</reference>
<feature type="signal peptide" evidence="1">
    <location>
        <begin position="1"/>
        <end position="20"/>
    </location>
</feature>
<keyword evidence="1" id="KW-0732">Signal</keyword>
<sequence length="120" mass="12876">MFANLYCLLLLVVFANAASSEKITGRIEGGTFILTPLVGDKFLLRTIRDGTVKGEIVTQTNPEEFRVKCSTVKSIPYGSLKITYDQSLKEYSASINCENAESPSGRGGNLSSGCLKCATG</sequence>
<dbReference type="AlphaFoldDB" id="A0A0Q9WVH3"/>
<accession>A0A0Q9WVH3</accession>
<gene>
    <name evidence="2" type="primary">Dvir\GJ25732</name>
    <name evidence="2" type="ORF">Dvir_GJ25732</name>
</gene>
<dbReference type="Proteomes" id="UP000008792">
    <property type="component" value="Unassembled WGS sequence"/>
</dbReference>
<feature type="chain" id="PRO_5006387208" evidence="1">
    <location>
        <begin position="21"/>
        <end position="120"/>
    </location>
</feature>
<keyword evidence="3" id="KW-1185">Reference proteome</keyword>
<dbReference type="InParanoid" id="A0A0Q9WVH3"/>
<evidence type="ECO:0000313" key="3">
    <source>
        <dbReference type="Proteomes" id="UP000008792"/>
    </source>
</evidence>
<evidence type="ECO:0000313" key="2">
    <source>
        <dbReference type="EMBL" id="KRF84229.1"/>
    </source>
</evidence>